<evidence type="ECO:0000256" key="1">
    <source>
        <dbReference type="SAM" id="Phobius"/>
    </source>
</evidence>
<gene>
    <name evidence="2" type="ORF">EKD16_25660</name>
</gene>
<keyword evidence="1" id="KW-0472">Membrane</keyword>
<sequence>MIIAYLVYAAAVVAGVLVVAELAAGAVRRGRPRFDTFVDHAPTTGEDGDA</sequence>
<name>A0A4V0ZKG2_9ACTN</name>
<organism evidence="2 3">
    <name type="scientific">Streptomonospora litoralis</name>
    <dbReference type="NCBI Taxonomy" id="2498135"/>
    <lineage>
        <taxon>Bacteria</taxon>
        <taxon>Bacillati</taxon>
        <taxon>Actinomycetota</taxon>
        <taxon>Actinomycetes</taxon>
        <taxon>Streptosporangiales</taxon>
        <taxon>Nocardiopsidaceae</taxon>
        <taxon>Streptomonospora</taxon>
    </lineage>
</organism>
<dbReference type="KEGG" id="strr:EKD16_25660"/>
<reference evidence="2 3" key="1">
    <citation type="submission" date="2019-02" db="EMBL/GenBank/DDBJ databases">
        <authorList>
            <person name="Khodamoradi S."/>
            <person name="Hahnke R.L."/>
            <person name="Kaempfer P."/>
            <person name="Schumann P."/>
            <person name="Rohde M."/>
            <person name="Steinert M."/>
            <person name="Luzhetskyy A."/>
            <person name="Wink J."/>
            <person name="Ruckert C."/>
        </authorList>
    </citation>
    <scope>NUCLEOTIDE SEQUENCE [LARGE SCALE GENOMIC DNA]</scope>
    <source>
        <strain evidence="2 3">M2</strain>
        <plasmid evidence="3">phim2</plasmid>
    </source>
</reference>
<keyword evidence="1" id="KW-1133">Transmembrane helix</keyword>
<dbReference type="EMBL" id="CP036456">
    <property type="protein sequence ID" value="QBI56872.1"/>
    <property type="molecule type" value="Genomic_DNA"/>
</dbReference>
<keyword evidence="1" id="KW-0812">Transmembrane</keyword>
<proteinExistence type="predicted"/>
<keyword evidence="3" id="KW-1185">Reference proteome</keyword>
<evidence type="ECO:0000313" key="3">
    <source>
        <dbReference type="Proteomes" id="UP000292235"/>
    </source>
</evidence>
<protein>
    <submittedName>
        <fullName evidence="2">Uncharacterized protein</fullName>
    </submittedName>
</protein>
<dbReference type="Proteomes" id="UP000292235">
    <property type="component" value="Plasmid phiM2"/>
</dbReference>
<dbReference type="AlphaFoldDB" id="A0A4V0ZKG2"/>
<dbReference type="RefSeq" id="WP_165498701.1">
    <property type="nucleotide sequence ID" value="NZ_CP036456.1"/>
</dbReference>
<geneLocation type="plasmid" evidence="3">
    <name>phim2</name>
</geneLocation>
<evidence type="ECO:0000313" key="2">
    <source>
        <dbReference type="EMBL" id="QBI56872.1"/>
    </source>
</evidence>
<feature type="transmembrane region" description="Helical" evidence="1">
    <location>
        <begin position="6"/>
        <end position="27"/>
    </location>
</feature>
<keyword evidence="2" id="KW-0614">Plasmid</keyword>
<accession>A0A4V0ZKG2</accession>